<proteinExistence type="predicted"/>
<dbReference type="EMBL" id="LZLM01000013">
    <property type="protein sequence ID" value="OBJ90346.1"/>
    <property type="molecule type" value="Genomic_DNA"/>
</dbReference>
<dbReference type="Proteomes" id="UP000093925">
    <property type="component" value="Unassembled WGS sequence"/>
</dbReference>
<comment type="caution">
    <text evidence="1">The sequence shown here is derived from an EMBL/GenBank/DDBJ whole genome shotgun (WGS) entry which is preliminary data.</text>
</comment>
<accession>A0A1A3L2F2</accession>
<organism evidence="1 2">
    <name type="scientific">Mycobacterium asiaticum</name>
    <dbReference type="NCBI Taxonomy" id="1790"/>
    <lineage>
        <taxon>Bacteria</taxon>
        <taxon>Bacillati</taxon>
        <taxon>Actinomycetota</taxon>
        <taxon>Actinomycetes</taxon>
        <taxon>Mycobacteriales</taxon>
        <taxon>Mycobacteriaceae</taxon>
        <taxon>Mycobacterium</taxon>
    </lineage>
</organism>
<dbReference type="Pfam" id="PF26327">
    <property type="entry name" value="LpqS"/>
    <property type="match status" value="1"/>
</dbReference>
<name>A0A1A3L2F2_MYCAS</name>
<dbReference type="AlphaFoldDB" id="A0A1A3L2F2"/>
<evidence type="ECO:0008006" key="3">
    <source>
        <dbReference type="Google" id="ProtNLM"/>
    </source>
</evidence>
<reference evidence="1 2" key="1">
    <citation type="submission" date="2016-06" db="EMBL/GenBank/DDBJ databases">
        <authorList>
            <person name="Kjaerup R.B."/>
            <person name="Dalgaard T.S."/>
            <person name="Juul-Madsen H.R."/>
        </authorList>
    </citation>
    <scope>NUCLEOTIDE SEQUENCE [LARGE SCALE GENOMIC DNA]</scope>
    <source>
        <strain evidence="1 2">1276495.2</strain>
    </source>
</reference>
<gene>
    <name evidence="1" type="ORF">A5640_02980</name>
</gene>
<evidence type="ECO:0000313" key="1">
    <source>
        <dbReference type="EMBL" id="OBJ90346.1"/>
    </source>
</evidence>
<evidence type="ECO:0000313" key="2">
    <source>
        <dbReference type="Proteomes" id="UP000093925"/>
    </source>
</evidence>
<dbReference type="InterPro" id="IPR058714">
    <property type="entry name" value="LpqS"/>
</dbReference>
<sequence>MGPRRRSVIALATTVFLVVLIAHSALLHSVTHRPHHAHALLSSLGEEFTVDRDHAHLAGGSLTECHEVVACAVLPRTTTTLAALGVAAAVIGITARLARHVTPSGRDPPKAPAALAGENLLTRLCRARR</sequence>
<protein>
    <recommendedName>
        <fullName evidence="3">Lipoprotein LpqS</fullName>
    </recommendedName>
</protein>